<accession>Q0UNL9</accession>
<dbReference type="RefSeq" id="XP_001797009.1">
    <property type="nucleotide sequence ID" value="XM_001796957.1"/>
</dbReference>
<dbReference type="AlphaFoldDB" id="Q0UNL9"/>
<reference evidence="2" key="1">
    <citation type="journal article" date="2007" name="Plant Cell">
        <title>Dothideomycete-plant interactions illuminated by genome sequencing and EST analysis of the wheat pathogen Stagonospora nodorum.</title>
        <authorList>
            <person name="Hane J.K."/>
            <person name="Lowe R.G."/>
            <person name="Solomon P.S."/>
            <person name="Tan K.C."/>
            <person name="Schoch C.L."/>
            <person name="Spatafora J.W."/>
            <person name="Crous P.W."/>
            <person name="Kodira C."/>
            <person name="Birren B.W."/>
            <person name="Galagan J.E."/>
            <person name="Torriani S.F."/>
            <person name="McDonald B.A."/>
            <person name="Oliver R.P."/>
        </authorList>
    </citation>
    <scope>NUCLEOTIDE SEQUENCE [LARGE SCALE GENOMIC DNA]</scope>
    <source>
        <strain evidence="2">SN15 / ATCC MYA-4574 / FGSC 10173</strain>
    </source>
</reference>
<sequence length="88" mass="9821">MAAVYSSMCHTFHVIDTPSKGFDQECKAPEVLVRSIPTQLRPNNAANIIPTSALPCCLRRLPWFNTRLCTSSRPLLILDGYTNIVRMG</sequence>
<evidence type="ECO:0000313" key="2">
    <source>
        <dbReference type="Proteomes" id="UP000001055"/>
    </source>
</evidence>
<dbReference type="Proteomes" id="UP000001055">
    <property type="component" value="Unassembled WGS sequence"/>
</dbReference>
<gene>
    <name evidence="1" type="ORF">SNOG_06645</name>
</gene>
<evidence type="ECO:0000313" key="1">
    <source>
        <dbReference type="EMBL" id="EAT86476.1"/>
    </source>
</evidence>
<dbReference type="KEGG" id="pno:SNOG_06645"/>
<dbReference type="InParanoid" id="Q0UNL9"/>
<dbReference type="EMBL" id="CH445333">
    <property type="protein sequence ID" value="EAT86476.1"/>
    <property type="molecule type" value="Genomic_DNA"/>
</dbReference>
<organism evidence="1 2">
    <name type="scientific">Phaeosphaeria nodorum (strain SN15 / ATCC MYA-4574 / FGSC 10173)</name>
    <name type="common">Glume blotch fungus</name>
    <name type="synonym">Parastagonospora nodorum</name>
    <dbReference type="NCBI Taxonomy" id="321614"/>
    <lineage>
        <taxon>Eukaryota</taxon>
        <taxon>Fungi</taxon>
        <taxon>Dikarya</taxon>
        <taxon>Ascomycota</taxon>
        <taxon>Pezizomycotina</taxon>
        <taxon>Dothideomycetes</taxon>
        <taxon>Pleosporomycetidae</taxon>
        <taxon>Pleosporales</taxon>
        <taxon>Pleosporineae</taxon>
        <taxon>Phaeosphaeriaceae</taxon>
        <taxon>Parastagonospora</taxon>
    </lineage>
</organism>
<dbReference type="GeneID" id="5973888"/>
<name>Q0UNL9_PHANO</name>
<protein>
    <submittedName>
        <fullName evidence="1">Uncharacterized protein</fullName>
    </submittedName>
</protein>
<proteinExistence type="predicted"/>